<organism evidence="1 2">
    <name type="scientific">Trichonephila inaurata madagascariensis</name>
    <dbReference type="NCBI Taxonomy" id="2747483"/>
    <lineage>
        <taxon>Eukaryota</taxon>
        <taxon>Metazoa</taxon>
        <taxon>Ecdysozoa</taxon>
        <taxon>Arthropoda</taxon>
        <taxon>Chelicerata</taxon>
        <taxon>Arachnida</taxon>
        <taxon>Araneae</taxon>
        <taxon>Araneomorphae</taxon>
        <taxon>Entelegynae</taxon>
        <taxon>Araneoidea</taxon>
        <taxon>Nephilidae</taxon>
        <taxon>Trichonephila</taxon>
        <taxon>Trichonephila inaurata</taxon>
    </lineage>
</organism>
<dbReference type="OrthoDB" id="10424022at2759"/>
<protein>
    <submittedName>
        <fullName evidence="1">Nucleopolyhedrovirus P10 protein</fullName>
    </submittedName>
</protein>
<evidence type="ECO:0000313" key="1">
    <source>
        <dbReference type="EMBL" id="GFY79901.1"/>
    </source>
</evidence>
<keyword evidence="2" id="KW-1185">Reference proteome</keyword>
<dbReference type="EMBL" id="BMAV01023781">
    <property type="protein sequence ID" value="GFY79901.1"/>
    <property type="molecule type" value="Genomic_DNA"/>
</dbReference>
<dbReference type="AlphaFoldDB" id="A0A8X6YV65"/>
<proteinExistence type="predicted"/>
<accession>A0A8X6YV65</accession>
<name>A0A8X6YV65_9ARAC</name>
<dbReference type="Proteomes" id="UP000886998">
    <property type="component" value="Unassembled WGS sequence"/>
</dbReference>
<sequence>MPVDLNAELDKLTIVAEAIGKNGNVAKAAEVVLESSFKQAIEKAGGNGSDWLEKSVKDIVSQPSFEIPTSDDAALNWTCGMFSGSSKNSTSFSDFKCTRAPIASGSGISP</sequence>
<gene>
    <name evidence="1" type="primary">Wxf_00374</name>
    <name evidence="1" type="ORF">TNIN_55531</name>
</gene>
<evidence type="ECO:0000313" key="2">
    <source>
        <dbReference type="Proteomes" id="UP000886998"/>
    </source>
</evidence>
<comment type="caution">
    <text evidence="1">The sequence shown here is derived from an EMBL/GenBank/DDBJ whole genome shotgun (WGS) entry which is preliminary data.</text>
</comment>
<reference evidence="1" key="1">
    <citation type="submission" date="2020-08" db="EMBL/GenBank/DDBJ databases">
        <title>Multicomponent nature underlies the extraordinary mechanical properties of spider dragline silk.</title>
        <authorList>
            <person name="Kono N."/>
            <person name="Nakamura H."/>
            <person name="Mori M."/>
            <person name="Yoshida Y."/>
            <person name="Ohtoshi R."/>
            <person name="Malay A.D."/>
            <person name="Moran D.A.P."/>
            <person name="Tomita M."/>
            <person name="Numata K."/>
            <person name="Arakawa K."/>
        </authorList>
    </citation>
    <scope>NUCLEOTIDE SEQUENCE</scope>
</reference>